<dbReference type="EMBL" id="FN430242">
    <property type="protein sequence ID" value="CAZ83495.1"/>
    <property type="molecule type" value="Genomic_DNA"/>
</dbReference>
<evidence type="ECO:0000313" key="7">
    <source>
        <dbReference type="EMBL" id="CAZ83495.1"/>
    </source>
</evidence>
<evidence type="ECO:0000256" key="1">
    <source>
        <dbReference type="ARBA" id="ARBA00004370"/>
    </source>
</evidence>
<dbReference type="RefSeq" id="XP_002839304.1">
    <property type="nucleotide sequence ID" value="XM_002839258.1"/>
</dbReference>
<reference evidence="7 8" key="1">
    <citation type="journal article" date="2010" name="Nature">
        <title>Perigord black truffle genome uncovers evolutionary origins and mechanisms of symbiosis.</title>
        <authorList>
            <person name="Martin F."/>
            <person name="Kohler A."/>
            <person name="Murat C."/>
            <person name="Balestrini R."/>
            <person name="Coutinho P.M."/>
            <person name="Jaillon O."/>
            <person name="Montanini B."/>
            <person name="Morin E."/>
            <person name="Noel B."/>
            <person name="Percudani R."/>
            <person name="Porcel B."/>
            <person name="Rubini A."/>
            <person name="Amicucci A."/>
            <person name="Amselem J."/>
            <person name="Anthouard V."/>
            <person name="Arcioni S."/>
            <person name="Artiguenave F."/>
            <person name="Aury J.M."/>
            <person name="Ballario P."/>
            <person name="Bolchi A."/>
            <person name="Brenna A."/>
            <person name="Brun A."/>
            <person name="Buee M."/>
            <person name="Cantarel B."/>
            <person name="Chevalier G."/>
            <person name="Couloux A."/>
            <person name="Da Silva C."/>
            <person name="Denoeud F."/>
            <person name="Duplessis S."/>
            <person name="Ghignone S."/>
            <person name="Hilselberger B."/>
            <person name="Iotti M."/>
            <person name="Marcais B."/>
            <person name="Mello A."/>
            <person name="Miranda M."/>
            <person name="Pacioni G."/>
            <person name="Quesneville H."/>
            <person name="Riccioni C."/>
            <person name="Ruotolo R."/>
            <person name="Splivallo R."/>
            <person name="Stocchi V."/>
            <person name="Tisserant E."/>
            <person name="Viscomi A.R."/>
            <person name="Zambonelli A."/>
            <person name="Zampieri E."/>
            <person name="Henrissat B."/>
            <person name="Lebrun M.H."/>
            <person name="Paolocci F."/>
            <person name="Bonfante P."/>
            <person name="Ottonello S."/>
            <person name="Wincker P."/>
        </authorList>
    </citation>
    <scope>NUCLEOTIDE SEQUENCE [LARGE SCALE GENOMIC DNA]</scope>
    <source>
        <strain evidence="7 8">Mel28</strain>
    </source>
</reference>
<evidence type="ECO:0000256" key="3">
    <source>
        <dbReference type="ARBA" id="ARBA00022989"/>
    </source>
</evidence>
<dbReference type="InterPro" id="IPR035780">
    <property type="entry name" value="SPRY_Ssh4-like"/>
</dbReference>
<dbReference type="OMA" id="IGTACKP"/>
<keyword evidence="3" id="KW-1133">Transmembrane helix</keyword>
<protein>
    <submittedName>
        <fullName evidence="7">(Perigord truffle) hypothetical protein</fullName>
    </submittedName>
</protein>
<dbReference type="InParanoid" id="D5GG52"/>
<dbReference type="Pfam" id="PF00622">
    <property type="entry name" value="SPRY"/>
    <property type="match status" value="1"/>
</dbReference>
<gene>
    <name evidence="7" type="ORF">GSTUM_00007200001</name>
</gene>
<dbReference type="GO" id="GO:0016020">
    <property type="term" value="C:membrane"/>
    <property type="evidence" value="ECO:0007669"/>
    <property type="project" value="UniProtKB-SubCell"/>
</dbReference>
<feature type="domain" description="SPRY" evidence="6">
    <location>
        <begin position="127"/>
        <end position="278"/>
    </location>
</feature>
<dbReference type="STRING" id="656061.D5GG52"/>
<dbReference type="SMART" id="SM00449">
    <property type="entry name" value="SPRY"/>
    <property type="match status" value="1"/>
</dbReference>
<proteinExistence type="predicted"/>
<accession>D5GG52</accession>
<dbReference type="InterPro" id="IPR043136">
    <property type="entry name" value="B30.2/SPRY_sf"/>
</dbReference>
<evidence type="ECO:0000256" key="5">
    <source>
        <dbReference type="SAM" id="MobiDB-lite"/>
    </source>
</evidence>
<dbReference type="GeneID" id="9184557"/>
<keyword evidence="4" id="KW-0472">Membrane</keyword>
<evidence type="ECO:0000256" key="4">
    <source>
        <dbReference type="ARBA" id="ARBA00023136"/>
    </source>
</evidence>
<evidence type="ECO:0000313" key="8">
    <source>
        <dbReference type="Proteomes" id="UP000006911"/>
    </source>
</evidence>
<dbReference type="eggNOG" id="KOG1477">
    <property type="taxonomic scope" value="Eukaryota"/>
</dbReference>
<dbReference type="AlphaFoldDB" id="D5GG52"/>
<comment type="subcellular location">
    <subcellularLocation>
        <location evidence="1">Membrane</location>
    </subcellularLocation>
</comment>
<dbReference type="SUPFAM" id="SSF49899">
    <property type="entry name" value="Concanavalin A-like lectins/glucanases"/>
    <property type="match status" value="1"/>
</dbReference>
<sequence>MADPPPPFTPSASAADLPPAPPAIRHDVSPTSNAPLALAESGFTFCDENPLVPPQHLTAASLEEISRGALTLVVPPYKAYLNHVTVASSPENGLPIVSTSSNCPDTALLSSLPLYAAGFHHPANTGSPKHIYFEVRLLRLPRRADKGAVAIGFAAKPYPPFRLPGWNRGSLAVHGDDGHRYCNNAFGGSEFMEAPWRVGETVGIGMTFGTGRVGGGGGEVWVERNGKRVGGWEITEEVDSIDSMRGGDPKIGLDGRWDVYAALGVFGGGIQVEVSKFESV</sequence>
<dbReference type="KEGG" id="tml:GSTUM_00007200001"/>
<dbReference type="CDD" id="cd12910">
    <property type="entry name" value="SPRY_SSH4_like"/>
    <property type="match status" value="1"/>
</dbReference>
<organism evidence="7 8">
    <name type="scientific">Tuber melanosporum (strain Mel28)</name>
    <name type="common">Perigord black truffle</name>
    <dbReference type="NCBI Taxonomy" id="656061"/>
    <lineage>
        <taxon>Eukaryota</taxon>
        <taxon>Fungi</taxon>
        <taxon>Dikarya</taxon>
        <taxon>Ascomycota</taxon>
        <taxon>Pezizomycotina</taxon>
        <taxon>Pezizomycetes</taxon>
        <taxon>Pezizales</taxon>
        <taxon>Tuberaceae</taxon>
        <taxon>Tuber</taxon>
    </lineage>
</organism>
<feature type="region of interest" description="Disordered" evidence="5">
    <location>
        <begin position="1"/>
        <end position="21"/>
    </location>
</feature>
<name>D5GG52_TUBMM</name>
<keyword evidence="8" id="KW-1185">Reference proteome</keyword>
<keyword evidence="2" id="KW-0812">Transmembrane</keyword>
<dbReference type="Proteomes" id="UP000006911">
    <property type="component" value="Unassembled WGS sequence"/>
</dbReference>
<dbReference type="Gene3D" id="2.60.120.920">
    <property type="match status" value="1"/>
</dbReference>
<dbReference type="HOGENOM" id="CLU_026654_0_0_1"/>
<dbReference type="InterPro" id="IPR003877">
    <property type="entry name" value="SPRY_dom"/>
</dbReference>
<evidence type="ECO:0000259" key="6">
    <source>
        <dbReference type="SMART" id="SM00449"/>
    </source>
</evidence>
<dbReference type="InterPro" id="IPR013320">
    <property type="entry name" value="ConA-like_dom_sf"/>
</dbReference>
<evidence type="ECO:0000256" key="2">
    <source>
        <dbReference type="ARBA" id="ARBA00022692"/>
    </source>
</evidence>